<feature type="binding site" evidence="6">
    <location>
        <position position="685"/>
    </location>
    <ligand>
        <name>AMP</name>
        <dbReference type="ChEBI" id="CHEBI:456215"/>
    </ligand>
</feature>
<feature type="binding site" evidence="7">
    <location>
        <position position="633"/>
    </location>
    <ligand>
        <name>Zn(2+)</name>
        <dbReference type="ChEBI" id="CHEBI:29105"/>
        <label>1</label>
    </ligand>
</feature>
<dbReference type="GO" id="GO:0016787">
    <property type="term" value="F:hydrolase activity"/>
    <property type="evidence" value="ECO:0007669"/>
    <property type="project" value="UniProtKB-KW"/>
</dbReference>
<evidence type="ECO:0000256" key="5">
    <source>
        <dbReference type="PIRSR" id="PIRSR623088-1"/>
    </source>
</evidence>
<comment type="similarity">
    <text evidence="1 8">Belongs to the cyclic nucleotide phosphodiesterase family.</text>
</comment>
<feature type="binding site" evidence="6">
    <location>
        <position position="633"/>
    </location>
    <ligand>
        <name>AMP</name>
        <dbReference type="ChEBI" id="CHEBI:456215"/>
    </ligand>
</feature>
<keyword evidence="3 7" id="KW-0479">Metal-binding</keyword>
<keyword evidence="4 8" id="KW-0378">Hydrolase</keyword>
<comment type="caution">
    <text evidence="10">The sequence shown here is derived from an EMBL/GenBank/DDBJ whole genome shotgun (WGS) entry which is preliminary data.</text>
</comment>
<evidence type="ECO:0000313" key="11">
    <source>
        <dbReference type="Proteomes" id="UP001516400"/>
    </source>
</evidence>
<feature type="binding site" evidence="7">
    <location>
        <position position="525"/>
    </location>
    <ligand>
        <name>Zn(2+)</name>
        <dbReference type="ChEBI" id="CHEBI:29105"/>
        <label>2</label>
    </ligand>
</feature>
<evidence type="ECO:0000256" key="3">
    <source>
        <dbReference type="ARBA" id="ARBA00022723"/>
    </source>
</evidence>
<dbReference type="PROSITE" id="PS00126">
    <property type="entry name" value="PDEASE_I_1"/>
    <property type="match status" value="1"/>
</dbReference>
<dbReference type="GO" id="GO:0046872">
    <property type="term" value="F:metal ion binding"/>
    <property type="evidence" value="ECO:0007669"/>
    <property type="project" value="UniProtKB-KW"/>
</dbReference>
<protein>
    <recommendedName>
        <fullName evidence="8">Phosphodiesterase</fullName>
        <ecNumber evidence="8">3.1.4.-</ecNumber>
    </recommendedName>
</protein>
<reference evidence="10 11" key="1">
    <citation type="journal article" date="2021" name="BMC Biol.">
        <title>Horizontally acquired antibacterial genes associated with adaptive radiation of ladybird beetles.</title>
        <authorList>
            <person name="Li H.S."/>
            <person name="Tang X.F."/>
            <person name="Huang Y.H."/>
            <person name="Xu Z.Y."/>
            <person name="Chen M.L."/>
            <person name="Du X.Y."/>
            <person name="Qiu B.Y."/>
            <person name="Chen P.T."/>
            <person name="Zhang W."/>
            <person name="Slipinski A."/>
            <person name="Escalona H.E."/>
            <person name="Waterhouse R.M."/>
            <person name="Zwick A."/>
            <person name="Pang H."/>
        </authorList>
    </citation>
    <scope>NUCLEOTIDE SEQUENCE [LARGE SCALE GENOMIC DNA]</scope>
    <source>
        <strain evidence="10">SYSU2018</strain>
    </source>
</reference>
<gene>
    <name evidence="10" type="ORF">HHI36_012400</name>
</gene>
<evidence type="ECO:0000256" key="1">
    <source>
        <dbReference type="ARBA" id="ARBA00007648"/>
    </source>
</evidence>
<feature type="binding site" evidence="7">
    <location>
        <position position="524"/>
    </location>
    <ligand>
        <name>Zn(2+)</name>
        <dbReference type="ChEBI" id="CHEBI:29105"/>
        <label>1</label>
    </ligand>
</feature>
<evidence type="ECO:0000313" key="10">
    <source>
        <dbReference type="EMBL" id="KAL3277038.1"/>
    </source>
</evidence>
<feature type="binding site" evidence="7">
    <location>
        <position position="490"/>
    </location>
    <ligand>
        <name>Zn(2+)</name>
        <dbReference type="ChEBI" id="CHEBI:29105"/>
        <label>1</label>
    </ligand>
</feature>
<feature type="active site" description="Proton donor" evidence="5">
    <location>
        <position position="486"/>
    </location>
</feature>
<feature type="binding site" evidence="6">
    <location>
        <begin position="486"/>
        <end position="490"/>
    </location>
    <ligand>
        <name>AMP</name>
        <dbReference type="ChEBI" id="CHEBI:456215"/>
    </ligand>
</feature>
<dbReference type="CDD" id="cd00077">
    <property type="entry name" value="HDc"/>
    <property type="match status" value="1"/>
</dbReference>
<dbReference type="SUPFAM" id="SSF55781">
    <property type="entry name" value="GAF domain-like"/>
    <property type="match status" value="2"/>
</dbReference>
<evidence type="ECO:0000256" key="6">
    <source>
        <dbReference type="PIRSR" id="PIRSR623088-2"/>
    </source>
</evidence>
<dbReference type="Pfam" id="PF01590">
    <property type="entry name" value="GAF"/>
    <property type="match status" value="2"/>
</dbReference>
<dbReference type="InterPro" id="IPR003018">
    <property type="entry name" value="GAF"/>
</dbReference>
<evidence type="ECO:0000256" key="4">
    <source>
        <dbReference type="ARBA" id="ARBA00022801"/>
    </source>
</evidence>
<sequence>MYKKKYVYMFPQTFSAKRVVAPFNRKLLKSQTSGKTEMKLSYVKRYVSQESIGLNDLTDFSSDNPDLQVLLLQAAEILKNTTKATYASVYMVNMSMYEIYLLTGKQLVVIPSQFRFPIEEGKTIGAHVAFNKEYVMVEDIQEDKRFSRNTGFKSSLAQSVLCVPVVTPDGDCFAVYELMRTEIQPFTKDDLKITIVVTGWMGAAIHQNLQRVAMKKQETLHDHLLLVTKCFFQKGIETRKMVTDLVGFAKETLNVFRGSFYIIDKEYEELTADNYEEGLDPYNFELVKKNLKVKLLQKDRGIVTLVARSGFTINVKDPARDPRIGKDRELRTGKTIKSMLCMPIIGNGGLIGIFQLLNKRYGIFTKSDEAILKIFGIYASCCLQFNTLDERLHKQNVVGKIYIELLDKMLKPCIHEQEYFSRTMNMKLPTQFLDFKWYIPDAIMNDAPQLAVYMIKDLCGTGEIIHENLIKFILTTRKLYRNNPYHNFEHAFNFLHCMYGILKRNSMIFTPLETKALMIASICHDIDHGGLTNTFLMTTNDVIYQLYPESSWENYHYLVTAHLLELIQIYKIVSRRDYKQFLNEIKYAILATDLHLYFKNRLKLLPIINEDTFEISNSDHRCLLKTMMMTVCDLSGQCMPYTTARKITDNVYREFYSQGDKEKKLGFPPLSMMDRDKQHLIPEDQIQFLSVIVLPATEILKSILANTVDLYTECLNLQKTWMEILEARERKTKKKTILY</sequence>
<dbReference type="InterPro" id="IPR002073">
    <property type="entry name" value="PDEase_catalytic_dom"/>
</dbReference>
<feature type="binding site" evidence="7">
    <location>
        <position position="525"/>
    </location>
    <ligand>
        <name>Zn(2+)</name>
        <dbReference type="ChEBI" id="CHEBI:29105"/>
        <label>1</label>
    </ligand>
</feature>
<feature type="binding site" evidence="6">
    <location>
        <position position="525"/>
    </location>
    <ligand>
        <name>AMP</name>
        <dbReference type="ChEBI" id="CHEBI:456215"/>
    </ligand>
</feature>
<accession>A0ABD2NE47</accession>
<dbReference type="SMART" id="SM00065">
    <property type="entry name" value="GAF"/>
    <property type="match status" value="2"/>
</dbReference>
<evidence type="ECO:0000256" key="7">
    <source>
        <dbReference type="PIRSR" id="PIRSR623088-3"/>
    </source>
</evidence>
<dbReference type="EC" id="3.1.4.-" evidence="8"/>
<evidence type="ECO:0000256" key="2">
    <source>
        <dbReference type="ARBA" id="ARBA00022535"/>
    </source>
</evidence>
<dbReference type="Gene3D" id="1.10.1300.10">
    <property type="entry name" value="3'5'-cyclic nucleotide phosphodiesterase, catalytic domain"/>
    <property type="match status" value="1"/>
</dbReference>
<evidence type="ECO:0000259" key="9">
    <source>
        <dbReference type="PROSITE" id="PS51845"/>
    </source>
</evidence>
<keyword evidence="11" id="KW-1185">Reference proteome</keyword>
<dbReference type="InterPro" id="IPR029016">
    <property type="entry name" value="GAF-like_dom_sf"/>
</dbReference>
<organism evidence="10 11">
    <name type="scientific">Cryptolaemus montrouzieri</name>
    <dbReference type="NCBI Taxonomy" id="559131"/>
    <lineage>
        <taxon>Eukaryota</taxon>
        <taxon>Metazoa</taxon>
        <taxon>Ecdysozoa</taxon>
        <taxon>Arthropoda</taxon>
        <taxon>Hexapoda</taxon>
        <taxon>Insecta</taxon>
        <taxon>Pterygota</taxon>
        <taxon>Neoptera</taxon>
        <taxon>Endopterygota</taxon>
        <taxon>Coleoptera</taxon>
        <taxon>Polyphaga</taxon>
        <taxon>Cucujiformia</taxon>
        <taxon>Coccinelloidea</taxon>
        <taxon>Coccinellidae</taxon>
        <taxon>Scymninae</taxon>
        <taxon>Scymnini</taxon>
        <taxon>Cryptolaemus</taxon>
    </lineage>
</organism>
<dbReference type="InterPro" id="IPR003607">
    <property type="entry name" value="HD/PDEase_dom"/>
</dbReference>
<dbReference type="EMBL" id="JABFTP020000103">
    <property type="protein sequence ID" value="KAL3277038.1"/>
    <property type="molecule type" value="Genomic_DNA"/>
</dbReference>
<dbReference type="InterPro" id="IPR036971">
    <property type="entry name" value="PDEase_catalytic_dom_sf"/>
</dbReference>
<keyword evidence="2" id="KW-0140">cGMP</keyword>
<evidence type="ECO:0000256" key="8">
    <source>
        <dbReference type="RuleBase" id="RU363067"/>
    </source>
</evidence>
<dbReference type="PROSITE" id="PS51845">
    <property type="entry name" value="PDEASE_I_2"/>
    <property type="match status" value="1"/>
</dbReference>
<dbReference type="SUPFAM" id="SSF109604">
    <property type="entry name" value="HD-domain/PDEase-like"/>
    <property type="match status" value="1"/>
</dbReference>
<proteinExistence type="inferred from homology"/>
<comment type="cofactor">
    <cofactor evidence="8">
        <name>a divalent metal cation</name>
        <dbReference type="ChEBI" id="CHEBI:60240"/>
    </cofactor>
    <text evidence="8">Binds 2 divalent metal cations per subunit. Site 1 may preferentially bind zinc ions, while site 2 has a preference for magnesium and/or manganese ions.</text>
</comment>
<dbReference type="Pfam" id="PF00233">
    <property type="entry name" value="PDEase_I"/>
    <property type="match status" value="1"/>
</dbReference>
<dbReference type="Proteomes" id="UP001516400">
    <property type="component" value="Unassembled WGS sequence"/>
</dbReference>
<dbReference type="PANTHER" id="PTHR11347">
    <property type="entry name" value="CYCLIC NUCLEOTIDE PHOSPHODIESTERASE"/>
    <property type="match status" value="1"/>
</dbReference>
<feature type="domain" description="PDEase" evidence="9">
    <location>
        <begin position="398"/>
        <end position="728"/>
    </location>
</feature>
<dbReference type="PRINTS" id="PR00387">
    <property type="entry name" value="PDIESTERASE1"/>
</dbReference>
<name>A0ABD2NE47_9CUCU</name>
<dbReference type="InterPro" id="IPR023088">
    <property type="entry name" value="PDEase"/>
</dbReference>
<dbReference type="Gene3D" id="3.30.450.40">
    <property type="match status" value="2"/>
</dbReference>
<dbReference type="InterPro" id="IPR023174">
    <property type="entry name" value="PDEase_CS"/>
</dbReference>
<dbReference type="AlphaFoldDB" id="A0ABD2NE47"/>